<keyword evidence="8 11" id="KW-0456">Lyase</keyword>
<keyword evidence="5 11" id="KW-0472">Membrane</keyword>
<dbReference type="Gene3D" id="1.10.238.10">
    <property type="entry name" value="EF-hand"/>
    <property type="match status" value="1"/>
</dbReference>
<dbReference type="InterPro" id="IPR033177">
    <property type="entry name" value="PSD-B"/>
</dbReference>
<dbReference type="NCBIfam" id="TIGR00163">
    <property type="entry name" value="PS_decarb"/>
    <property type="match status" value="1"/>
</dbReference>
<comment type="function">
    <text evidence="11">Catalyzes the formation of phosphatidylethanolamine (PtdEtn) from phosphatidylserine (PtdSer). Plays a central role in phospholipid metabolism and in the interorganelle trafficking of phosphatidylserine.</text>
</comment>
<feature type="compositionally biased region" description="Low complexity" evidence="12">
    <location>
        <begin position="372"/>
        <end position="417"/>
    </location>
</feature>
<keyword evidence="3 11" id="KW-0210">Decarboxylase</keyword>
<dbReference type="SMART" id="SM00239">
    <property type="entry name" value="C2"/>
    <property type="match status" value="2"/>
</dbReference>
<dbReference type="PANTHER" id="PTHR10067">
    <property type="entry name" value="PHOSPHATIDYLSERINE DECARBOXYLASE"/>
    <property type="match status" value="1"/>
</dbReference>
<evidence type="ECO:0000256" key="2">
    <source>
        <dbReference type="ARBA" id="ARBA00022516"/>
    </source>
</evidence>
<comment type="similarity">
    <text evidence="11">Belongs to the phosphatidylserine decarboxylase family. PSD-B subfamily. Eukaryotic type II sub-subfamily.</text>
</comment>
<keyword evidence="6 11" id="KW-0865">Zymogen</keyword>
<feature type="active site" description="Charge relay system; for autoendoproteolytic cleavage activity" evidence="11">
    <location>
        <position position="1164"/>
    </location>
</feature>
<evidence type="ECO:0000313" key="16">
    <source>
        <dbReference type="Proteomes" id="UP000308730"/>
    </source>
</evidence>
<comment type="subcellular location">
    <subcellularLocation>
        <location evidence="11">Golgi apparatus membrane</location>
        <topology evidence="11">Peripheral membrane protein</topology>
        <orientation evidence="11">Cytoplasmic side</orientation>
    </subcellularLocation>
    <subcellularLocation>
        <location evidence="11">Endosome membrane</location>
        <topology evidence="11">Peripheral membrane protein</topology>
        <orientation evidence="11">Cytoplasmic side</orientation>
    </subcellularLocation>
</comment>
<dbReference type="InterPro" id="IPR002048">
    <property type="entry name" value="EF_hand_dom"/>
</dbReference>
<comment type="cofactor">
    <cofactor evidence="11">
        <name>pyruvate</name>
        <dbReference type="ChEBI" id="CHEBI:15361"/>
    </cofactor>
    <text evidence="11">Binds 1 pyruvoyl group covalently per subunit.</text>
</comment>
<evidence type="ECO:0000259" key="14">
    <source>
        <dbReference type="PROSITE" id="PS50222"/>
    </source>
</evidence>
<comment type="pathway">
    <text evidence="1">Lipid metabolism.</text>
</comment>
<dbReference type="SUPFAM" id="SSF49562">
    <property type="entry name" value="C2 domain (Calcium/lipid-binding domain, CaLB)"/>
    <property type="match status" value="2"/>
</dbReference>
<evidence type="ECO:0000256" key="10">
    <source>
        <dbReference type="ARBA" id="ARBA00023317"/>
    </source>
</evidence>
<keyword evidence="2 11" id="KW-0444">Lipid biosynthesis</keyword>
<dbReference type="OrthoDB" id="67700at2759"/>
<feature type="compositionally biased region" description="Low complexity" evidence="12">
    <location>
        <begin position="765"/>
        <end position="781"/>
    </location>
</feature>
<feature type="domain" description="EF-hand" evidence="14">
    <location>
        <begin position="607"/>
        <end position="642"/>
    </location>
</feature>
<feature type="compositionally biased region" description="Acidic residues" evidence="12">
    <location>
        <begin position="231"/>
        <end position="245"/>
    </location>
</feature>
<evidence type="ECO:0000256" key="7">
    <source>
        <dbReference type="ARBA" id="ARBA00023209"/>
    </source>
</evidence>
<dbReference type="InterPro" id="IPR000008">
    <property type="entry name" value="C2_dom"/>
</dbReference>
<comment type="subunit">
    <text evidence="11">Heterodimer of a large membrane-associated beta subunit and a small pyruvoyl-containing alpha subunit.</text>
</comment>
<dbReference type="HAMAP" id="MF_00663">
    <property type="entry name" value="PS_decarb_PSD_B_type2"/>
    <property type="match status" value="1"/>
</dbReference>
<keyword evidence="7 11" id="KW-0594">Phospholipid biosynthesis</keyword>
<dbReference type="PROSITE" id="PS50222">
    <property type="entry name" value="EF_HAND_2"/>
    <property type="match status" value="1"/>
</dbReference>
<feature type="region of interest" description="Disordered" evidence="12">
    <location>
        <begin position="352"/>
        <end position="430"/>
    </location>
</feature>
<dbReference type="Pfam" id="PF00168">
    <property type="entry name" value="C2"/>
    <property type="match status" value="2"/>
</dbReference>
<dbReference type="EMBL" id="SGPM01000122">
    <property type="protein sequence ID" value="THH29471.1"/>
    <property type="molecule type" value="Genomic_DNA"/>
</dbReference>
<evidence type="ECO:0000256" key="4">
    <source>
        <dbReference type="ARBA" id="ARBA00023098"/>
    </source>
</evidence>
<keyword evidence="9 11" id="KW-1208">Phospholipid metabolism</keyword>
<feature type="region of interest" description="Disordered" evidence="12">
    <location>
        <begin position="720"/>
        <end position="822"/>
    </location>
</feature>
<feature type="chain" id="PRO_5023304400" description="Phosphatidylserine decarboxylase 2 alpha chain" evidence="11">
    <location>
        <begin position="1164"/>
        <end position="1213"/>
    </location>
</feature>
<comment type="domain">
    <text evidence="11">The C2 domains have an essential, but non-catalytic function. They may facilitate interactions with other proteins and are required for lipid transport function.</text>
</comment>
<dbReference type="InterPro" id="IPR003817">
    <property type="entry name" value="PS_Dcarbxylase"/>
</dbReference>
<dbReference type="CDD" id="cd00030">
    <property type="entry name" value="C2"/>
    <property type="match status" value="1"/>
</dbReference>
<comment type="catalytic activity">
    <reaction evidence="11">
        <text>a 1,2-diacyl-sn-glycero-3-phospho-L-serine + H(+) = a 1,2-diacyl-sn-glycero-3-phosphoethanolamine + CO2</text>
        <dbReference type="Rhea" id="RHEA:20828"/>
        <dbReference type="ChEBI" id="CHEBI:15378"/>
        <dbReference type="ChEBI" id="CHEBI:16526"/>
        <dbReference type="ChEBI" id="CHEBI:57262"/>
        <dbReference type="ChEBI" id="CHEBI:64612"/>
        <dbReference type="EC" id="4.1.1.65"/>
    </reaction>
</comment>
<feature type="site" description="Cleavage (non-hydrolytic); by autocatalysis" evidence="11">
    <location>
        <begin position="1163"/>
        <end position="1164"/>
    </location>
</feature>
<keyword evidence="16" id="KW-1185">Reference proteome</keyword>
<dbReference type="AlphaFoldDB" id="A0A4S4MW27"/>
<dbReference type="GO" id="GO:0016540">
    <property type="term" value="P:protein autoprocessing"/>
    <property type="evidence" value="ECO:0007669"/>
    <property type="project" value="UniProtKB-UniRule"/>
</dbReference>
<comment type="PTM">
    <text evidence="11">Is synthesized initially as an inactive proenzyme. Formation of the active enzyme involves a self-maturation process in which the active site pyruvoyl group is generated from an internal serine residue via an autocatalytic post-translational modification. Two non-identical subunits are generated from the proenzyme in this reaction, and the pyruvate is formed at the N-terminus of the alpha chain, which is derived from the carboxyl end of the proenzyme. The autoendoproteolytic cleavage occurs by a canonical serine protease mechanism, in which the side chain hydroxyl group of the serine supplies its oxygen atom to form the C-terminus of the beta chain, while the remainder of the serine residue undergoes an oxidative deamination to produce ammonia and the pyruvoyl prosthetic group on the alpha chain. During this reaction, the Ser that is part of the protease active site of the proenzyme becomes the pyruvoyl prosthetic group, which constitutes an essential element of the active site of the mature decarboxylase.</text>
</comment>
<dbReference type="SUPFAM" id="SSF47473">
    <property type="entry name" value="EF-hand"/>
    <property type="match status" value="1"/>
</dbReference>
<dbReference type="GO" id="GO:0006646">
    <property type="term" value="P:phosphatidylethanolamine biosynthetic process"/>
    <property type="evidence" value="ECO:0007669"/>
    <property type="project" value="UniProtKB-UniRule"/>
</dbReference>
<evidence type="ECO:0000256" key="8">
    <source>
        <dbReference type="ARBA" id="ARBA00023239"/>
    </source>
</evidence>
<protein>
    <recommendedName>
        <fullName evidence="11">Phosphatidylserine decarboxylase proenzyme 2</fullName>
        <ecNumber evidence="11">4.1.1.65</ecNumber>
    </recommendedName>
    <component>
        <recommendedName>
            <fullName evidence="11">Phosphatidylserine decarboxylase 2 beta chain</fullName>
        </recommendedName>
    </component>
    <component>
        <recommendedName>
            <fullName evidence="11">Phosphatidylserine decarboxylase 2 alpha chain</fullName>
        </recommendedName>
    </component>
</protein>
<dbReference type="CDD" id="cd04039">
    <property type="entry name" value="C2_PSD"/>
    <property type="match status" value="1"/>
</dbReference>
<comment type="pathway">
    <text evidence="11">Phospholipid metabolism; phosphatidylethanolamine biosynthesis; phosphatidylethanolamine from CDP-diacylglycerol: step 2/2.</text>
</comment>
<organism evidence="15 16">
    <name type="scientific">Antrodiella citrinella</name>
    <dbReference type="NCBI Taxonomy" id="2447956"/>
    <lineage>
        <taxon>Eukaryota</taxon>
        <taxon>Fungi</taxon>
        <taxon>Dikarya</taxon>
        <taxon>Basidiomycota</taxon>
        <taxon>Agaricomycotina</taxon>
        <taxon>Agaricomycetes</taxon>
        <taxon>Polyporales</taxon>
        <taxon>Steccherinaceae</taxon>
        <taxon>Antrodiella</taxon>
    </lineage>
</organism>
<dbReference type="PANTHER" id="PTHR10067:SF17">
    <property type="entry name" value="PHOSPHATIDYLSERINE DECARBOXYLASE PROENZYME 2"/>
    <property type="match status" value="1"/>
</dbReference>
<evidence type="ECO:0000259" key="13">
    <source>
        <dbReference type="PROSITE" id="PS50004"/>
    </source>
</evidence>
<feature type="active site" description="Charge relay system; for autoendoproteolytic cleavage activity" evidence="11">
    <location>
        <position position="1077"/>
    </location>
</feature>
<dbReference type="UniPathway" id="UPA00558">
    <property type="reaction ID" value="UER00616"/>
</dbReference>
<evidence type="ECO:0000256" key="9">
    <source>
        <dbReference type="ARBA" id="ARBA00023264"/>
    </source>
</evidence>
<feature type="chain" id="PRO_5023304399" description="Phosphatidylserine decarboxylase 2 beta chain" evidence="11">
    <location>
        <begin position="1"/>
        <end position="1163"/>
    </location>
</feature>
<name>A0A4S4MW27_9APHY</name>
<dbReference type="Gene3D" id="2.60.40.150">
    <property type="entry name" value="C2 domain"/>
    <property type="match status" value="2"/>
</dbReference>
<dbReference type="InterPro" id="IPR035892">
    <property type="entry name" value="C2_domain_sf"/>
</dbReference>
<dbReference type="InterPro" id="IPR033179">
    <property type="entry name" value="PSD_type2_pro"/>
</dbReference>
<comment type="caution">
    <text evidence="15">The sequence shown here is derived from an EMBL/GenBank/DDBJ whole genome shotgun (WGS) entry which is preliminary data.</text>
</comment>
<evidence type="ECO:0000256" key="12">
    <source>
        <dbReference type="SAM" id="MobiDB-lite"/>
    </source>
</evidence>
<sequence>MVRAPQKALKIGRAIKSAARYPVQKVSGSRSNNFSPLQGEAPLVVLKVQVLSCAQLLAKDKNGFSDPFVVVSVLSVRHRTPVSKRTCNPVYAAKDATFDFPLYLSLADKLGVVELVIWDKDMIKKDYLGEVSIPLEDWFRNGNAYAFNDSENKPFDIPVVSTRVNTRPTGTIQVKLGFEYPANVAALMEFSEVYDELVKLSRPSLMSAPPTEGIGTIRSHQSGPQYQDDGLSSDDETDDDDDEDGPSGSHSLSNIFVPPTNSTYTMPPTDYLPHHMRQPSTPTTTAHAHDIKQPRPIPASQATSPMTTPTPTNTQFAAIPPSMSSASASSNGTITLNTNVPPAPVQQLIKLQPPSKPPSPASTFSIPKIFPRRPTSTRSSSIDSNTMTTSLTLSGGGAPTLSTPSTSLPASGSSTPATPRPGIGKPKFSRKSWVGAPKQVAYNFSATSHDILGIVMLEIVKAHDLPKLKNLTRTGWDMDPFVVISFGKKVFRTRVIRHSLSPVWDEKLLFHVRRYENAFKLQFTVLDWDKLSSNDYVGDAMFNVAQLIEEAPQKDEKTGLYPMDADATDDGMKELVLPLSTAKEMPWESKHNPLLVVRAKYQPYDALRQRFWRQYLKQYDTDDQGTISNLELTSMLDSLGSTLSRETTDSFFTRFGKNTQDVLTIDEVVRCLETELCRPPEEKKRINFDESVHDTSVPATPSHLTAYDSQLPKLNFDTLDFAGPLGNQPSSSSSEYQVDARKPSLPGATTTDPMMEPLTDVMALTPSSSSSSYATGTTPTPRATQFERRPSSGFGSGASSDAEEGGSPPSGSSSPSSGSEDSFERVINVKNCPLCHRPRMSSKAEVDIVTHLAVCASQDWARVDRIVVGNFVTASQAQRKWYTKVISKVSSGNYKLGANSANIIVQNRMTGQLEEEKMQVYVRLGIRLLYKGWKSRMEGGRARRLLKSLSIKQGLKYDDPESARDIPAFVEFHNLKVDEILEPINSFKTFNQFFYRKLKPDARPVESPDDPYRLVSGADSRFMAFETVQDATRLWIKGREFTVARLLGESHRAEADKYVGGALCIFRLAPQDYHRFHVPVDGVIGPMTDISGEYYTVNPQAIRTALDVYGENVRKIVPIDSPQFGRVMMVCVGAMMVGSIKMTVEEGQQVKRGEEFGYFAFGGSTIVVLFEKGVVEWDEDLVVNSKACLETLVRVGMGIGRRRGVPSPVAETK</sequence>
<feature type="compositionally biased region" description="Polar residues" evidence="12">
    <location>
        <begin position="727"/>
        <end position="736"/>
    </location>
</feature>
<feature type="compositionally biased region" description="Low complexity" evidence="12">
    <location>
        <begin position="791"/>
        <end position="820"/>
    </location>
</feature>
<dbReference type="GO" id="GO:0000139">
    <property type="term" value="C:Golgi membrane"/>
    <property type="evidence" value="ECO:0007669"/>
    <property type="project" value="UniProtKB-SubCell"/>
</dbReference>
<keyword evidence="11" id="KW-0333">Golgi apparatus</keyword>
<accession>A0A4S4MW27</accession>
<dbReference type="GO" id="GO:0010008">
    <property type="term" value="C:endosome membrane"/>
    <property type="evidence" value="ECO:0007669"/>
    <property type="project" value="UniProtKB-SubCell"/>
</dbReference>
<keyword evidence="4 11" id="KW-0443">Lipid metabolism</keyword>
<proteinExistence type="inferred from homology"/>
<reference evidence="15 16" key="1">
    <citation type="submission" date="2019-02" db="EMBL/GenBank/DDBJ databases">
        <title>Genome sequencing of the rare red list fungi Antrodiella citrinella (Flaviporus citrinellus).</title>
        <authorList>
            <person name="Buettner E."/>
            <person name="Kellner H."/>
        </authorList>
    </citation>
    <scope>NUCLEOTIDE SEQUENCE [LARGE SCALE GENOMIC DNA]</scope>
    <source>
        <strain evidence="15 16">DSM 108506</strain>
    </source>
</reference>
<evidence type="ECO:0000256" key="1">
    <source>
        <dbReference type="ARBA" id="ARBA00005189"/>
    </source>
</evidence>
<evidence type="ECO:0000313" key="15">
    <source>
        <dbReference type="EMBL" id="THH29471.1"/>
    </source>
</evidence>
<keyword evidence="11" id="KW-0967">Endosome</keyword>
<feature type="domain" description="C2" evidence="13">
    <location>
        <begin position="436"/>
        <end position="557"/>
    </location>
</feature>
<dbReference type="EC" id="4.1.1.65" evidence="11"/>
<evidence type="ECO:0000256" key="5">
    <source>
        <dbReference type="ARBA" id="ARBA00023136"/>
    </source>
</evidence>
<evidence type="ECO:0000256" key="3">
    <source>
        <dbReference type="ARBA" id="ARBA00022793"/>
    </source>
</evidence>
<dbReference type="Proteomes" id="UP000308730">
    <property type="component" value="Unassembled WGS sequence"/>
</dbReference>
<evidence type="ECO:0000256" key="11">
    <source>
        <dbReference type="HAMAP-Rule" id="MF_03209"/>
    </source>
</evidence>
<feature type="region of interest" description="Disordered" evidence="12">
    <location>
        <begin position="205"/>
        <end position="288"/>
    </location>
</feature>
<dbReference type="GO" id="GO:0004609">
    <property type="term" value="F:phosphatidylserine decarboxylase activity"/>
    <property type="evidence" value="ECO:0007669"/>
    <property type="project" value="UniProtKB-UniRule"/>
</dbReference>
<feature type="modified residue" description="Pyruvic acid (Ser); by autocatalysis" evidence="11">
    <location>
        <position position="1164"/>
    </location>
</feature>
<feature type="active site" description="Schiff-base intermediate with substrate; via pyruvic acid; for decarboxylase activity" evidence="11">
    <location>
        <position position="1164"/>
    </location>
</feature>
<dbReference type="GO" id="GO:0005509">
    <property type="term" value="F:calcium ion binding"/>
    <property type="evidence" value="ECO:0007669"/>
    <property type="project" value="InterPro"/>
</dbReference>
<feature type="domain" description="C2" evidence="13">
    <location>
        <begin position="26"/>
        <end position="148"/>
    </location>
</feature>
<dbReference type="InterPro" id="IPR011992">
    <property type="entry name" value="EF-hand-dom_pair"/>
</dbReference>
<evidence type="ECO:0000256" key="6">
    <source>
        <dbReference type="ARBA" id="ARBA00023145"/>
    </source>
</evidence>
<dbReference type="PROSITE" id="PS50004">
    <property type="entry name" value="C2"/>
    <property type="match status" value="2"/>
</dbReference>
<gene>
    <name evidence="11" type="primary">PSD2</name>
    <name evidence="15" type="ORF">EUX98_g4714</name>
</gene>
<dbReference type="GO" id="GO:0005795">
    <property type="term" value="C:Golgi stack"/>
    <property type="evidence" value="ECO:0007669"/>
    <property type="project" value="UniProtKB-UniRule"/>
</dbReference>
<feature type="active site" description="Charge relay system; for autoendoproteolytic cleavage activity" evidence="11">
    <location>
        <position position="1019"/>
    </location>
</feature>
<dbReference type="Pfam" id="PF02666">
    <property type="entry name" value="PS_Dcarbxylase"/>
    <property type="match status" value="1"/>
</dbReference>
<keyword evidence="10 11" id="KW-0670">Pyruvate</keyword>